<proteinExistence type="inferred from homology"/>
<evidence type="ECO:0000313" key="6">
    <source>
        <dbReference type="Proteomes" id="UP000253314"/>
    </source>
</evidence>
<dbReference type="Pfam" id="PF25137">
    <property type="entry name" value="ADH_Fe_C"/>
    <property type="match status" value="1"/>
</dbReference>
<feature type="domain" description="Fe-containing alcohol dehydrogenase-like C-terminal" evidence="4">
    <location>
        <begin position="187"/>
        <end position="380"/>
    </location>
</feature>
<dbReference type="OrthoDB" id="9815791at2"/>
<dbReference type="InterPro" id="IPR056798">
    <property type="entry name" value="ADH_Fe_C"/>
</dbReference>
<dbReference type="SUPFAM" id="SSF56796">
    <property type="entry name" value="Dehydroquinate synthase-like"/>
    <property type="match status" value="1"/>
</dbReference>
<dbReference type="InterPro" id="IPR039697">
    <property type="entry name" value="Alcohol_dehydrogenase_Fe"/>
</dbReference>
<dbReference type="InterPro" id="IPR001670">
    <property type="entry name" value="ADH_Fe/GldA"/>
</dbReference>
<organism evidence="5 6">
    <name type="scientific">Bacillus taeanensis</name>
    <dbReference type="NCBI Taxonomy" id="273032"/>
    <lineage>
        <taxon>Bacteria</taxon>
        <taxon>Bacillati</taxon>
        <taxon>Bacillota</taxon>
        <taxon>Bacilli</taxon>
        <taxon>Bacillales</taxon>
        <taxon>Bacillaceae</taxon>
        <taxon>Bacillus</taxon>
    </lineage>
</organism>
<name>A0A366XSF0_9BACI</name>
<dbReference type="GO" id="GO:0046872">
    <property type="term" value="F:metal ion binding"/>
    <property type="evidence" value="ECO:0007669"/>
    <property type="project" value="InterPro"/>
</dbReference>
<accession>A0A366XSF0</accession>
<evidence type="ECO:0000259" key="4">
    <source>
        <dbReference type="Pfam" id="PF25137"/>
    </source>
</evidence>
<dbReference type="Proteomes" id="UP000253314">
    <property type="component" value="Unassembled WGS sequence"/>
</dbReference>
<evidence type="ECO:0000256" key="2">
    <source>
        <dbReference type="ARBA" id="ARBA00023002"/>
    </source>
</evidence>
<dbReference type="RefSeq" id="WP_113807226.1">
    <property type="nucleotide sequence ID" value="NZ_QOCW01000020.1"/>
</dbReference>
<comment type="similarity">
    <text evidence="1">Belongs to the iron-containing alcohol dehydrogenase family.</text>
</comment>
<feature type="domain" description="Alcohol dehydrogenase iron-type/glycerol dehydrogenase GldA" evidence="3">
    <location>
        <begin position="9"/>
        <end position="176"/>
    </location>
</feature>
<dbReference type="FunFam" id="3.40.50.1970:FF:000003">
    <property type="entry name" value="Alcohol dehydrogenase, iron-containing"/>
    <property type="match status" value="1"/>
</dbReference>
<dbReference type="AlphaFoldDB" id="A0A366XSF0"/>
<dbReference type="Gene3D" id="1.20.1090.10">
    <property type="entry name" value="Dehydroquinate synthase-like - alpha domain"/>
    <property type="match status" value="1"/>
</dbReference>
<comment type="caution">
    <text evidence="5">The sequence shown here is derived from an EMBL/GenBank/DDBJ whole genome shotgun (WGS) entry which is preliminary data.</text>
</comment>
<evidence type="ECO:0000313" key="5">
    <source>
        <dbReference type="EMBL" id="RBW68478.1"/>
    </source>
</evidence>
<reference evidence="5 6" key="1">
    <citation type="submission" date="2018-07" db="EMBL/GenBank/DDBJ databases">
        <title>Lottiidibacillus patelloidae gen. nov., sp. nov., isolated from the intestinal tract of a marine limpet and the reclassification of B. taeanensis BH030017T, B. algicola KMM 3737T and B. hwajinpoensis SW-72T as genus Lottiidibacillus.</title>
        <authorList>
            <person name="Liu R."/>
            <person name="Huang Z."/>
        </authorList>
    </citation>
    <scope>NUCLEOTIDE SEQUENCE [LARGE SCALE GENOMIC DNA]</scope>
    <source>
        <strain evidence="5 6">BH030017</strain>
    </source>
</reference>
<dbReference type="EMBL" id="QOCW01000020">
    <property type="protein sequence ID" value="RBW68478.1"/>
    <property type="molecule type" value="Genomic_DNA"/>
</dbReference>
<evidence type="ECO:0000259" key="3">
    <source>
        <dbReference type="Pfam" id="PF00465"/>
    </source>
</evidence>
<protein>
    <submittedName>
        <fullName evidence="5">Alcohol dehydrogenase</fullName>
    </submittedName>
</protein>
<dbReference type="Pfam" id="PF00465">
    <property type="entry name" value="Fe-ADH"/>
    <property type="match status" value="1"/>
</dbReference>
<dbReference type="PANTHER" id="PTHR11496:SF102">
    <property type="entry name" value="ALCOHOL DEHYDROGENASE 4"/>
    <property type="match status" value="1"/>
</dbReference>
<dbReference type="GO" id="GO:0004022">
    <property type="term" value="F:alcohol dehydrogenase (NAD+) activity"/>
    <property type="evidence" value="ECO:0007669"/>
    <property type="project" value="TreeGrafter"/>
</dbReference>
<dbReference type="CDD" id="cd17814">
    <property type="entry name" value="Fe-ADH-like"/>
    <property type="match status" value="1"/>
</dbReference>
<dbReference type="FunFam" id="1.20.1090.10:FF:000001">
    <property type="entry name" value="Aldehyde-alcohol dehydrogenase"/>
    <property type="match status" value="1"/>
</dbReference>
<dbReference type="Gene3D" id="3.40.50.1970">
    <property type="match status" value="1"/>
</dbReference>
<sequence length="382" mass="40715">MQITKFVTPEIIFGKGAIRQVGESCLRLGAKKVLIVSDSGVIKAGWLDHIIENCKKAGLDYAVFYDLSTNPTSDNVEAGCQQYYREECDAVLGIGGGSALDVAKAIAIIATNGGDICDYEGIDKVTRPLPPLVMVSTTAGSGSEVSQFAIIVDVRRKKKMTIVSKSLVPDIAIIDPYTLVTKDRLLTASTGMDVLSHAIEAYVSVAATPLTDVQAKNAISLVSTYLRPSAASKTNEEAKNGMAMASLQAGLAFSNAILGAVHAMSHAIGGRYPISHGDINAILLPYVMEFNLIAAPKRFKDITSLLGENIQGLSDIDAGRKGIEHVKQLAIDIGVPECLSDLGVNREEIIAMSEAALEDACMITNPRDMTLDDVSKLFQQVI</sequence>
<dbReference type="PANTHER" id="PTHR11496">
    <property type="entry name" value="ALCOHOL DEHYDROGENASE"/>
    <property type="match status" value="1"/>
</dbReference>
<gene>
    <name evidence="5" type="ORF">DS031_16835</name>
</gene>
<keyword evidence="6" id="KW-1185">Reference proteome</keyword>
<keyword evidence="2" id="KW-0560">Oxidoreductase</keyword>
<evidence type="ECO:0000256" key="1">
    <source>
        <dbReference type="ARBA" id="ARBA00007358"/>
    </source>
</evidence>